<keyword evidence="3" id="KW-1185">Reference proteome</keyword>
<keyword evidence="1" id="KW-0472">Membrane</keyword>
<protein>
    <submittedName>
        <fullName evidence="2">Uncharacterized protein</fullName>
    </submittedName>
</protein>
<comment type="caution">
    <text evidence="2">The sequence shown here is derived from an EMBL/GenBank/DDBJ whole genome shotgun (WGS) entry which is preliminary data.</text>
</comment>
<keyword evidence="1" id="KW-0812">Transmembrane</keyword>
<name>A0ABP3E7P2_9ACTN</name>
<dbReference type="Proteomes" id="UP001500967">
    <property type="component" value="Unassembled WGS sequence"/>
</dbReference>
<accession>A0ABP3E7P2</accession>
<feature type="transmembrane region" description="Helical" evidence="1">
    <location>
        <begin position="37"/>
        <end position="58"/>
    </location>
</feature>
<gene>
    <name evidence="2" type="ORF">GCM10009539_45360</name>
</gene>
<sequence length="61" mass="6835">MLTSLPDFERQCRSAQCRVDEPSFVLDPRRGFPMSKVTVPFAAVLMLAWILTITVINASAH</sequence>
<reference evidence="3" key="1">
    <citation type="journal article" date="2019" name="Int. J. Syst. Evol. Microbiol.">
        <title>The Global Catalogue of Microorganisms (GCM) 10K type strain sequencing project: providing services to taxonomists for standard genome sequencing and annotation.</title>
        <authorList>
            <consortium name="The Broad Institute Genomics Platform"/>
            <consortium name="The Broad Institute Genome Sequencing Center for Infectious Disease"/>
            <person name="Wu L."/>
            <person name="Ma J."/>
        </authorList>
    </citation>
    <scope>NUCLEOTIDE SEQUENCE [LARGE SCALE GENOMIC DNA]</scope>
    <source>
        <strain evidence="3">JCM 10425</strain>
    </source>
</reference>
<evidence type="ECO:0000313" key="2">
    <source>
        <dbReference type="EMBL" id="GAA0255086.1"/>
    </source>
</evidence>
<evidence type="ECO:0000313" key="3">
    <source>
        <dbReference type="Proteomes" id="UP001500967"/>
    </source>
</evidence>
<organism evidence="2 3">
    <name type="scientific">Cryptosporangium japonicum</name>
    <dbReference type="NCBI Taxonomy" id="80872"/>
    <lineage>
        <taxon>Bacteria</taxon>
        <taxon>Bacillati</taxon>
        <taxon>Actinomycetota</taxon>
        <taxon>Actinomycetes</taxon>
        <taxon>Cryptosporangiales</taxon>
        <taxon>Cryptosporangiaceae</taxon>
        <taxon>Cryptosporangium</taxon>
    </lineage>
</organism>
<proteinExistence type="predicted"/>
<keyword evidence="1" id="KW-1133">Transmembrane helix</keyword>
<evidence type="ECO:0000256" key="1">
    <source>
        <dbReference type="SAM" id="Phobius"/>
    </source>
</evidence>
<dbReference type="EMBL" id="BAAAGX010000017">
    <property type="protein sequence ID" value="GAA0255086.1"/>
    <property type="molecule type" value="Genomic_DNA"/>
</dbReference>